<dbReference type="Pfam" id="PF15045">
    <property type="entry name" value="Clathrin_bdg"/>
    <property type="match status" value="1"/>
</dbReference>
<keyword evidence="3" id="KW-1185">Reference proteome</keyword>
<dbReference type="GeneID" id="102512068"/>
<evidence type="ECO:0000313" key="3">
    <source>
        <dbReference type="Proteomes" id="UP000694856"/>
    </source>
</evidence>
<dbReference type="Proteomes" id="UP000694856">
    <property type="component" value="Chromosome 6"/>
</dbReference>
<evidence type="ECO:0000313" key="4">
    <source>
        <dbReference type="RefSeq" id="XP_006173320.2"/>
    </source>
</evidence>
<feature type="domain" description="Aftiphilin clathrin-binding box" evidence="2">
    <location>
        <begin position="223"/>
        <end position="301"/>
    </location>
</feature>
<dbReference type="RefSeq" id="XP_006173320.2">
    <property type="nucleotide sequence ID" value="XM_006173258.3"/>
</dbReference>
<dbReference type="GO" id="GO:0030276">
    <property type="term" value="F:clathrin binding"/>
    <property type="evidence" value="ECO:0007669"/>
    <property type="project" value="InterPro"/>
</dbReference>
<accession>A0A8B6Y574</accession>
<dbReference type="GO" id="GO:0030121">
    <property type="term" value="C:AP-1 adaptor complex"/>
    <property type="evidence" value="ECO:0007669"/>
    <property type="project" value="TreeGrafter"/>
</dbReference>
<dbReference type="AlphaFoldDB" id="A0A8B6Y574"/>
<reference evidence="4" key="1">
    <citation type="submission" date="2025-08" db="UniProtKB">
        <authorList>
            <consortium name="RefSeq"/>
        </authorList>
    </citation>
    <scope>IDENTIFICATION</scope>
    <source>
        <tissue evidence="4">Ear skin</tissue>
    </source>
</reference>
<dbReference type="GO" id="GO:0032588">
    <property type="term" value="C:trans-Golgi network membrane"/>
    <property type="evidence" value="ECO:0007669"/>
    <property type="project" value="InterPro"/>
</dbReference>
<protein>
    <submittedName>
        <fullName evidence="4">Uncharacterized protein CLBA1</fullName>
    </submittedName>
</protein>
<feature type="region of interest" description="Disordered" evidence="1">
    <location>
        <begin position="1"/>
        <end position="164"/>
    </location>
</feature>
<dbReference type="InterPro" id="IPR046359">
    <property type="entry name" value="Aftin-like"/>
</dbReference>
<evidence type="ECO:0000259" key="2">
    <source>
        <dbReference type="Pfam" id="PF15045"/>
    </source>
</evidence>
<evidence type="ECO:0000256" key="1">
    <source>
        <dbReference type="SAM" id="MobiDB-lite"/>
    </source>
</evidence>
<dbReference type="PANTHER" id="PTHR16156:SF7">
    <property type="entry name" value="CLATHRIN BINDING BOX OF AFTIPHILIN CONTAINING 1"/>
    <property type="match status" value="1"/>
</dbReference>
<gene>
    <name evidence="4" type="primary">CLBA1</name>
</gene>
<proteinExistence type="predicted"/>
<dbReference type="PANTHER" id="PTHR16156">
    <property type="entry name" value="AFTIPHILIN A-RELATED"/>
    <property type="match status" value="1"/>
</dbReference>
<dbReference type="KEGG" id="cfr:102512068"/>
<sequence length="354" mass="38223">MSPERLPSGSVRTWRHQHTRPTGAGGAAGQMPPLCAFLSELAEEAGEVSKDSGASPAPGRQSGDAGQWAKTCSLLPSSGGAARVSGRGEGLPTRSAGGPDPGERSGAWGEFEGFRESSAKSEQFSRSFELPERPAETQLPRTTSAPKEYGSRQPHQGGPWATGTATISPSELLLSYENIFKFAFQEVPIQQVTEAVSTLDGFLEASKEEAPGLEPVQTLCSESRKLWRALQNSKTILTSQCLWSESRCQENFLLVLGIDAAQKSRSTGQGHTQEDPDLQGRAESTARSCRLPHCGALIQTQLTGTPGSRQGSLITYSLFLKTPFHGNRQFTIPRKKKIFTPRNLKMTLFNSDVC</sequence>
<dbReference type="CTD" id="122616"/>
<dbReference type="InterPro" id="IPR029205">
    <property type="entry name" value="Clathrin-bd"/>
</dbReference>
<name>A0A8B6Y574_CAMFR</name>
<organism evidence="3 4">
    <name type="scientific">Camelus ferus</name>
    <name type="common">Wild bactrian camel</name>
    <name type="synonym">Camelus bactrianus ferus</name>
    <dbReference type="NCBI Taxonomy" id="419612"/>
    <lineage>
        <taxon>Eukaryota</taxon>
        <taxon>Metazoa</taxon>
        <taxon>Chordata</taxon>
        <taxon>Craniata</taxon>
        <taxon>Vertebrata</taxon>
        <taxon>Euteleostomi</taxon>
        <taxon>Mammalia</taxon>
        <taxon>Eutheria</taxon>
        <taxon>Laurasiatheria</taxon>
        <taxon>Artiodactyla</taxon>
        <taxon>Tylopoda</taxon>
        <taxon>Camelidae</taxon>
        <taxon>Camelus</taxon>
    </lineage>
</organism>